<evidence type="ECO:0000313" key="1">
    <source>
        <dbReference type="EMBL" id="PYY69582.1"/>
    </source>
</evidence>
<organism evidence="1 2">
    <name type="scientific">Pseudomonas jessenii</name>
    <dbReference type="NCBI Taxonomy" id="77298"/>
    <lineage>
        <taxon>Bacteria</taxon>
        <taxon>Pseudomonadati</taxon>
        <taxon>Pseudomonadota</taxon>
        <taxon>Gammaproteobacteria</taxon>
        <taxon>Pseudomonadales</taxon>
        <taxon>Pseudomonadaceae</taxon>
        <taxon>Pseudomonas</taxon>
    </lineage>
</organism>
<accession>A0A2W0EPJ0</accession>
<gene>
    <name evidence="1" type="ORF">CRX42_15820</name>
</gene>
<protein>
    <submittedName>
        <fullName evidence="1">Uncharacterized protein</fullName>
    </submittedName>
</protein>
<dbReference type="EMBL" id="PDLL01000179">
    <property type="protein sequence ID" value="PYY69582.1"/>
    <property type="molecule type" value="Genomic_DNA"/>
</dbReference>
<comment type="caution">
    <text evidence="1">The sequence shown here is derived from an EMBL/GenBank/DDBJ whole genome shotgun (WGS) entry which is preliminary data.</text>
</comment>
<evidence type="ECO:0000313" key="2">
    <source>
        <dbReference type="Proteomes" id="UP000247437"/>
    </source>
</evidence>
<dbReference type="AlphaFoldDB" id="A0A2W0EPJ0"/>
<reference evidence="1 2" key="1">
    <citation type="journal article" date="2018" name="Appl. Microbiol. Biotechnol.">
        <title>Characterization of the caprolactam degradation pathway in Pseudomonas jessenii using mass spectrometry-based proteomics.</title>
        <authorList>
            <person name="Otzen M."/>
            <person name="Palacio C."/>
            <person name="Janssen D.B."/>
        </authorList>
    </citation>
    <scope>NUCLEOTIDE SEQUENCE [LARGE SCALE GENOMIC DNA]</scope>
    <source>
        <strain evidence="1 2">GO3</strain>
    </source>
</reference>
<proteinExistence type="predicted"/>
<sequence>MTTPIVFIYGLPAVSCGSDLWRGGLPPFECAALTRSSIHRKFWGCFATQRGQAPSPQAITTGWVRCSILNCLYSRSS</sequence>
<dbReference type="OrthoDB" id="7032890at2"/>
<dbReference type="Proteomes" id="UP000247437">
    <property type="component" value="Unassembled WGS sequence"/>
</dbReference>
<name>A0A2W0EPJ0_PSEJE</name>